<dbReference type="AlphaFoldDB" id="A0A518BIG4"/>
<dbReference type="InterPro" id="IPR051532">
    <property type="entry name" value="Ester_Hydrolysis_Enzymes"/>
</dbReference>
<name>A0A518BIG4_9BACT</name>
<accession>A0A518BIG4</accession>
<gene>
    <name evidence="2" type="ORF">Pla133_18090</name>
</gene>
<dbReference type="RefSeq" id="WP_145064543.1">
    <property type="nucleotide sequence ID" value="NZ_CP036287.1"/>
</dbReference>
<dbReference type="SUPFAM" id="SSF52266">
    <property type="entry name" value="SGNH hydrolase"/>
    <property type="match status" value="1"/>
</dbReference>
<evidence type="ECO:0000313" key="2">
    <source>
        <dbReference type="EMBL" id="QDU66733.1"/>
    </source>
</evidence>
<dbReference type="PANTHER" id="PTHR30383">
    <property type="entry name" value="THIOESTERASE 1/PROTEASE 1/LYSOPHOSPHOLIPASE L1"/>
    <property type="match status" value="1"/>
</dbReference>
<dbReference type="Proteomes" id="UP000316921">
    <property type="component" value="Chromosome"/>
</dbReference>
<evidence type="ECO:0000259" key="1">
    <source>
        <dbReference type="Pfam" id="PF13472"/>
    </source>
</evidence>
<dbReference type="Pfam" id="PF13472">
    <property type="entry name" value="Lipase_GDSL_2"/>
    <property type="match status" value="1"/>
</dbReference>
<evidence type="ECO:0000313" key="3">
    <source>
        <dbReference type="Proteomes" id="UP000316921"/>
    </source>
</evidence>
<protein>
    <recommendedName>
        <fullName evidence="1">SGNH hydrolase-type esterase domain-containing protein</fullName>
    </recommendedName>
</protein>
<feature type="domain" description="SGNH hydrolase-type esterase" evidence="1">
    <location>
        <begin position="93"/>
        <end position="333"/>
    </location>
</feature>
<dbReference type="CDD" id="cd00229">
    <property type="entry name" value="SGNH_hydrolase"/>
    <property type="match status" value="1"/>
</dbReference>
<reference evidence="2 3" key="1">
    <citation type="submission" date="2019-02" db="EMBL/GenBank/DDBJ databases">
        <title>Deep-cultivation of Planctomycetes and their phenomic and genomic characterization uncovers novel biology.</title>
        <authorList>
            <person name="Wiegand S."/>
            <person name="Jogler M."/>
            <person name="Boedeker C."/>
            <person name="Pinto D."/>
            <person name="Vollmers J."/>
            <person name="Rivas-Marin E."/>
            <person name="Kohn T."/>
            <person name="Peeters S.H."/>
            <person name="Heuer A."/>
            <person name="Rast P."/>
            <person name="Oberbeckmann S."/>
            <person name="Bunk B."/>
            <person name="Jeske O."/>
            <person name="Meyerdierks A."/>
            <person name="Storesund J.E."/>
            <person name="Kallscheuer N."/>
            <person name="Luecker S."/>
            <person name="Lage O.M."/>
            <person name="Pohl T."/>
            <person name="Merkel B.J."/>
            <person name="Hornburger P."/>
            <person name="Mueller R.-W."/>
            <person name="Bruemmer F."/>
            <person name="Labrenz M."/>
            <person name="Spormann A.M."/>
            <person name="Op den Camp H."/>
            <person name="Overmann J."/>
            <person name="Amann R."/>
            <person name="Jetten M.S.M."/>
            <person name="Mascher T."/>
            <person name="Medema M.H."/>
            <person name="Devos D.P."/>
            <person name="Kaster A.-K."/>
            <person name="Ovreas L."/>
            <person name="Rohde M."/>
            <person name="Galperin M.Y."/>
            <person name="Jogler C."/>
        </authorList>
    </citation>
    <scope>NUCLEOTIDE SEQUENCE [LARGE SCALE GENOMIC DNA]</scope>
    <source>
        <strain evidence="2 3">Pla133</strain>
    </source>
</reference>
<proteinExistence type="predicted"/>
<dbReference type="Gene3D" id="3.40.50.1110">
    <property type="entry name" value="SGNH hydrolase"/>
    <property type="match status" value="1"/>
</dbReference>
<dbReference type="GO" id="GO:0004622">
    <property type="term" value="F:phosphatidylcholine lysophospholipase activity"/>
    <property type="evidence" value="ECO:0007669"/>
    <property type="project" value="TreeGrafter"/>
</dbReference>
<dbReference type="KEGG" id="pbap:Pla133_18090"/>
<dbReference type="InterPro" id="IPR036514">
    <property type="entry name" value="SGNH_hydro_sf"/>
</dbReference>
<dbReference type="InterPro" id="IPR013830">
    <property type="entry name" value="SGNH_hydro"/>
</dbReference>
<organism evidence="2 3">
    <name type="scientific">Engelhardtia mirabilis</name>
    <dbReference type="NCBI Taxonomy" id="2528011"/>
    <lineage>
        <taxon>Bacteria</taxon>
        <taxon>Pseudomonadati</taxon>
        <taxon>Planctomycetota</taxon>
        <taxon>Planctomycetia</taxon>
        <taxon>Planctomycetia incertae sedis</taxon>
        <taxon>Engelhardtia</taxon>
    </lineage>
</organism>
<dbReference type="PANTHER" id="PTHR30383:SF5">
    <property type="entry name" value="SGNH HYDROLASE-TYPE ESTERASE DOMAIN-CONTAINING PROTEIN"/>
    <property type="match status" value="1"/>
</dbReference>
<sequence>MRRRTFFLTLAAIFVGGLGAAEWVVRLRAHSIYGEYLDIYEIHERLPELDLIRPLPNLDVVFGKRSRIETDSHGFRSPELAEPKPGGSLRLAFVGGSTTFCAQAETNSGTWPARVVEGLGERFPEVQWEYLNAGVTGYRTVDSRTNMARRIAPLEPDVVVIYHATNDLAVDSRPLAVDAGLVDEVEPRPPSGPSLLWNLVVKNLRYMAAQEAGRDDGRKLSYDAGELARTFHGHLLELVRECQRSADLVVLVTFSQKVRRDQPREDQLENLQQAFTFMPYLSVEGILEGYEAFNATIRAVAAETGALLIEGEASIPGDDAHFIDSVHFTALGCEAMAQRVLRGLSESGALSALASEAARR</sequence>
<dbReference type="EMBL" id="CP036287">
    <property type="protein sequence ID" value="QDU66733.1"/>
    <property type="molecule type" value="Genomic_DNA"/>
</dbReference>
<keyword evidence="3" id="KW-1185">Reference proteome</keyword>